<evidence type="ECO:0000256" key="1">
    <source>
        <dbReference type="SAM" id="Phobius"/>
    </source>
</evidence>
<evidence type="ECO:0000313" key="3">
    <source>
        <dbReference type="Proteomes" id="UP000294919"/>
    </source>
</evidence>
<dbReference type="AlphaFoldDB" id="A0A4R2KF42"/>
<dbReference type="Proteomes" id="UP000294919">
    <property type="component" value="Unassembled WGS sequence"/>
</dbReference>
<dbReference type="InterPro" id="IPR009339">
    <property type="entry name" value="DUF998"/>
</dbReference>
<feature type="transmembrane region" description="Helical" evidence="1">
    <location>
        <begin position="45"/>
        <end position="67"/>
    </location>
</feature>
<accession>A0A4R2KF42</accession>
<feature type="transmembrane region" description="Helical" evidence="1">
    <location>
        <begin position="114"/>
        <end position="136"/>
    </location>
</feature>
<organism evidence="2 3">
    <name type="scientific">Marinisporobacter balticus</name>
    <dbReference type="NCBI Taxonomy" id="2018667"/>
    <lineage>
        <taxon>Bacteria</taxon>
        <taxon>Bacillati</taxon>
        <taxon>Bacillota</taxon>
        <taxon>Clostridia</taxon>
        <taxon>Peptostreptococcales</taxon>
        <taxon>Thermotaleaceae</taxon>
        <taxon>Marinisporobacter</taxon>
    </lineage>
</organism>
<comment type="caution">
    <text evidence="2">The sequence shown here is derived from an EMBL/GenBank/DDBJ whole genome shotgun (WGS) entry which is preliminary data.</text>
</comment>
<feature type="transmembrane region" description="Helical" evidence="1">
    <location>
        <begin position="79"/>
        <end position="102"/>
    </location>
</feature>
<keyword evidence="1" id="KW-0472">Membrane</keyword>
<keyword evidence="3" id="KW-1185">Reference proteome</keyword>
<feature type="transmembrane region" description="Helical" evidence="1">
    <location>
        <begin position="143"/>
        <end position="166"/>
    </location>
</feature>
<sequence>MFWMIVVCVMIVDLLIPFLIALPYKGYSHLKTVMSVLGCKASPWGMIYNIWMIVSGCTIAIFGYMLYSYYHNEQAELAIVLFILLLIYGIGDEVISGIFPLNEKEDDVTVSTKIHGFGSVIGFIALQFAPLILAIIQFKEDMWYFGFSSIAFFLLSLIAFAFFVMGDKPKFQNTVFALEGLWQRVLCCLMYAPFIIWVITSL</sequence>
<name>A0A4R2KF42_9FIRM</name>
<protein>
    <submittedName>
        <fullName evidence="2">Uncharacterized protein DUF998</fullName>
    </submittedName>
</protein>
<dbReference type="EMBL" id="SLWV01000037">
    <property type="protein sequence ID" value="TCO68929.1"/>
    <property type="molecule type" value="Genomic_DNA"/>
</dbReference>
<feature type="transmembrane region" description="Helical" evidence="1">
    <location>
        <begin position="181"/>
        <end position="200"/>
    </location>
</feature>
<reference evidence="2 3" key="1">
    <citation type="submission" date="2019-03" db="EMBL/GenBank/DDBJ databases">
        <title>Genomic Encyclopedia of Type Strains, Phase IV (KMG-IV): sequencing the most valuable type-strain genomes for metagenomic binning, comparative biology and taxonomic classification.</title>
        <authorList>
            <person name="Goeker M."/>
        </authorList>
    </citation>
    <scope>NUCLEOTIDE SEQUENCE [LARGE SCALE GENOMIC DNA]</scope>
    <source>
        <strain evidence="2 3">DSM 102940</strain>
    </source>
</reference>
<gene>
    <name evidence="2" type="ORF">EV214_13721</name>
</gene>
<proteinExistence type="predicted"/>
<keyword evidence="1" id="KW-1133">Transmembrane helix</keyword>
<keyword evidence="1" id="KW-0812">Transmembrane</keyword>
<evidence type="ECO:0000313" key="2">
    <source>
        <dbReference type="EMBL" id="TCO68929.1"/>
    </source>
</evidence>
<dbReference type="Pfam" id="PF06197">
    <property type="entry name" value="DUF998"/>
    <property type="match status" value="1"/>
</dbReference>